<feature type="compositionally biased region" description="Acidic residues" evidence="1">
    <location>
        <begin position="120"/>
        <end position="129"/>
    </location>
</feature>
<feature type="region of interest" description="Disordered" evidence="1">
    <location>
        <begin position="329"/>
        <end position="372"/>
    </location>
</feature>
<evidence type="ECO:0000313" key="3">
    <source>
        <dbReference type="Proteomes" id="UP000245768"/>
    </source>
</evidence>
<name>A0A316YWV2_9BASI</name>
<feature type="region of interest" description="Disordered" evidence="1">
    <location>
        <begin position="120"/>
        <end position="140"/>
    </location>
</feature>
<feature type="region of interest" description="Disordered" evidence="1">
    <location>
        <begin position="393"/>
        <end position="424"/>
    </location>
</feature>
<evidence type="ECO:0000313" key="2">
    <source>
        <dbReference type="EMBL" id="PWN94010.1"/>
    </source>
</evidence>
<accession>A0A316YWV2</accession>
<dbReference type="OrthoDB" id="3351027at2759"/>
<dbReference type="InParanoid" id="A0A316YWV2"/>
<evidence type="ECO:0000256" key="1">
    <source>
        <dbReference type="SAM" id="MobiDB-lite"/>
    </source>
</evidence>
<gene>
    <name evidence="2" type="ORF">FA10DRAFT_38951</name>
</gene>
<dbReference type="Proteomes" id="UP000245768">
    <property type="component" value="Unassembled WGS sequence"/>
</dbReference>
<dbReference type="RefSeq" id="XP_025381208.1">
    <property type="nucleotide sequence ID" value="XM_025525459.1"/>
</dbReference>
<protein>
    <submittedName>
        <fullName evidence="2">Uncharacterized protein</fullName>
    </submittedName>
</protein>
<organism evidence="2 3">
    <name type="scientific">Acaromyces ingoldii</name>
    <dbReference type="NCBI Taxonomy" id="215250"/>
    <lineage>
        <taxon>Eukaryota</taxon>
        <taxon>Fungi</taxon>
        <taxon>Dikarya</taxon>
        <taxon>Basidiomycota</taxon>
        <taxon>Ustilaginomycotina</taxon>
        <taxon>Exobasidiomycetes</taxon>
        <taxon>Exobasidiales</taxon>
        <taxon>Cryptobasidiaceae</taxon>
        <taxon>Acaromyces</taxon>
    </lineage>
</organism>
<feature type="compositionally biased region" description="Polar residues" evidence="1">
    <location>
        <begin position="350"/>
        <end position="364"/>
    </location>
</feature>
<feature type="compositionally biased region" description="Low complexity" evidence="1">
    <location>
        <begin position="329"/>
        <end position="346"/>
    </location>
</feature>
<reference evidence="2 3" key="1">
    <citation type="journal article" date="2018" name="Mol. Biol. Evol.">
        <title>Broad Genomic Sampling Reveals a Smut Pathogenic Ancestry of the Fungal Clade Ustilaginomycotina.</title>
        <authorList>
            <person name="Kijpornyongpan T."/>
            <person name="Mondo S.J."/>
            <person name="Barry K."/>
            <person name="Sandor L."/>
            <person name="Lee J."/>
            <person name="Lipzen A."/>
            <person name="Pangilinan J."/>
            <person name="LaButti K."/>
            <person name="Hainaut M."/>
            <person name="Henrissat B."/>
            <person name="Grigoriev I.V."/>
            <person name="Spatafora J.W."/>
            <person name="Aime M.C."/>
        </authorList>
    </citation>
    <scope>NUCLEOTIDE SEQUENCE [LARGE SCALE GENOMIC DNA]</scope>
    <source>
        <strain evidence="2 3">MCA 4198</strain>
    </source>
</reference>
<feature type="region of interest" description="Disordered" evidence="1">
    <location>
        <begin position="192"/>
        <end position="249"/>
    </location>
</feature>
<dbReference type="GeneID" id="37047375"/>
<feature type="compositionally biased region" description="Polar residues" evidence="1">
    <location>
        <begin position="408"/>
        <end position="421"/>
    </location>
</feature>
<feature type="region of interest" description="Disordered" evidence="1">
    <location>
        <begin position="270"/>
        <end position="303"/>
    </location>
</feature>
<feature type="compositionally biased region" description="Polar residues" evidence="1">
    <location>
        <begin position="192"/>
        <end position="209"/>
    </location>
</feature>
<sequence>MTPADVGLALTTPSLLDDGLLGSQGWSPCTSFYGDEEGEDEEQHHEVRVNDWPMPPLRPTSVTKPLSVKKRIVSEAWPAQGMDALGIFIEQKKLQQLPHPSHRRVNSEPFALQHAYVDDGDEEDEEPEEYPFPLMKSPPARNELSEQEKLDRLRASFSLLALDRADPHRGSYYSPEHGAPSLAEQMAYASGLGSQCDWSSPSRTGQASSDGYLKHKTSFSQESRKMASRHAAMARRPTHDSIDDVVLQPGKGAEVHRSWTVYLRNKEAKAQMQEQDQDQDQEADTPYRRCNTPARSRAASTIVSSSSSPILGGLLAAGSLAAVGKAQSSSASSTSSSSAASSASSRSSHDTCATSVEVHQQQHQGHSKIAGKISPIEVEKLFEGQLDKLTRRSVSCSPDLPERLRQDFGSQASSPATTTPPQLHFDDFGHLFQGYVDDEEPEQDQEDKLCQASVPQTDFSPAIPTPHIFTPGPMEALPSPTAENWTKRPLRHISGKFLAPESHAARPPLAASMKSMPDNPRFTMPKSASTASVLSRPRPFSTSTSSSALFGPNEDVVVVNVKKRGLRRACPTPPLQGPTPPTRKTSLELAGRSESRLSHNSIEVFYNESAKALPGGEKTKTKPAAKGVPVSNVALGRKPLSPNGVAQLKEASRIKAVHLQRRRPVPAIAVDGGESVPRQAARAPVDARRPSIQFAPSPIKDKFPTFDELPARVVVEKRKMLPFKRPKKASRSEPCLAQLSSSITASSSLNNASSSSASLPTVYVARTSSQRRKGLTGYEPTEPRNLALARLGFGATGPTRSSTVQALADAPRPRHGELGEEDDAGLLMLPPFPTPEGFVLVVEETVVTEEHIVVPCAP</sequence>
<dbReference type="EMBL" id="KZ819634">
    <property type="protein sequence ID" value="PWN94010.1"/>
    <property type="molecule type" value="Genomic_DNA"/>
</dbReference>
<proteinExistence type="predicted"/>
<feature type="compositionally biased region" description="Low complexity" evidence="1">
    <location>
        <begin position="294"/>
        <end position="303"/>
    </location>
</feature>
<dbReference type="AlphaFoldDB" id="A0A316YWV2"/>
<keyword evidence="3" id="KW-1185">Reference proteome</keyword>